<feature type="domain" description="SH2" evidence="24">
    <location>
        <begin position="1320"/>
        <end position="1415"/>
    </location>
</feature>
<dbReference type="SMART" id="SM00252">
    <property type="entry name" value="SH2"/>
    <property type="match status" value="1"/>
</dbReference>
<feature type="region of interest" description="Disordered" evidence="23">
    <location>
        <begin position="1044"/>
        <end position="1069"/>
    </location>
</feature>
<keyword evidence="11 21" id="KW-0067">ATP-binding</keyword>
<evidence type="ECO:0000256" key="2">
    <source>
        <dbReference type="ARBA" id="ARBA00022475"/>
    </source>
</evidence>
<dbReference type="Gene3D" id="1.10.510.10">
    <property type="entry name" value="Transferase(Phosphotransferase) domain 1"/>
    <property type="match status" value="1"/>
</dbReference>
<keyword evidence="12" id="KW-1133">Transmembrane helix</keyword>
<keyword evidence="10" id="KW-0833">Ubl conjugation pathway</keyword>
<keyword evidence="13" id="KW-0472">Membrane</keyword>
<evidence type="ECO:0000256" key="11">
    <source>
        <dbReference type="ARBA" id="ARBA00022840"/>
    </source>
</evidence>
<dbReference type="PROSITE" id="PS50225">
    <property type="entry name" value="SOCS"/>
    <property type="match status" value="1"/>
</dbReference>
<evidence type="ECO:0000256" key="10">
    <source>
        <dbReference type="ARBA" id="ARBA00022786"/>
    </source>
</evidence>
<name>A0AA36D794_9BILA</name>
<evidence type="ECO:0000256" key="13">
    <source>
        <dbReference type="ARBA" id="ARBA00023136"/>
    </source>
</evidence>
<dbReference type="GO" id="GO:0004715">
    <property type="term" value="F:non-membrane spanning protein tyrosine kinase activity"/>
    <property type="evidence" value="ECO:0007669"/>
    <property type="project" value="UniProtKB-EC"/>
</dbReference>
<feature type="domain" description="Protein kinase" evidence="25">
    <location>
        <begin position="443"/>
        <end position="718"/>
    </location>
</feature>
<dbReference type="Gene3D" id="3.30.200.20">
    <property type="entry name" value="Phosphorylase Kinase, domain 1"/>
    <property type="match status" value="1"/>
</dbReference>
<evidence type="ECO:0000256" key="19">
    <source>
        <dbReference type="ARBA" id="ARBA00051245"/>
    </source>
</evidence>
<comment type="caution">
    <text evidence="27">The sequence shown here is derived from an EMBL/GenBank/DDBJ whole genome shotgun (WGS) entry which is preliminary data.</text>
</comment>
<dbReference type="GO" id="GO:0005524">
    <property type="term" value="F:ATP binding"/>
    <property type="evidence" value="ECO:0007669"/>
    <property type="project" value="UniProtKB-UniRule"/>
</dbReference>
<keyword evidence="4" id="KW-0808">Transferase</keyword>
<feature type="compositionally biased region" description="Low complexity" evidence="23">
    <location>
        <begin position="1011"/>
        <end position="1028"/>
    </location>
</feature>
<evidence type="ECO:0000256" key="8">
    <source>
        <dbReference type="ARBA" id="ARBA00022741"/>
    </source>
</evidence>
<dbReference type="InterPro" id="IPR050122">
    <property type="entry name" value="RTK"/>
</dbReference>
<dbReference type="SUPFAM" id="SSF55550">
    <property type="entry name" value="SH2 domain"/>
    <property type="match status" value="1"/>
</dbReference>
<dbReference type="SMART" id="SM00219">
    <property type="entry name" value="TyrKc"/>
    <property type="match status" value="1"/>
</dbReference>
<dbReference type="EC" id="2.7.10.1" evidence="22"/>
<dbReference type="FunFam" id="1.10.510.10:FF:000113">
    <property type="entry name" value="Tyrosine-protein kinase receptor"/>
    <property type="match status" value="1"/>
</dbReference>
<feature type="compositionally biased region" description="Basic residues" evidence="23">
    <location>
        <begin position="1048"/>
        <end position="1058"/>
    </location>
</feature>
<evidence type="ECO:0000256" key="18">
    <source>
        <dbReference type="ARBA" id="ARBA00051243"/>
    </source>
</evidence>
<sequence>MNSHFNGTDDANILILILRLRNLDSSLHDFYELTSCGTTGAEKPRTSICASYRARQDKVSSETLTKHFDNSGRQKWIAPEEGQYRLEVCAGSGGQIYNKTFANGGACVYAVIDVPAFYALLILIGQQGVGQSVSENPFYSETTSLLEDILSKTASPPVGTGGGGATVVYTADTERMLIVAGGGGGLFEPDFDELEDQRAMGGLQYSVNAEQPVVSRARRASSYRGENYGNFSSHVAGYGIGFGEIEAPKFGRSRYMNGNAKTFQGGKCPRKTNSTSRHLGGFGGGGAACWPGGAGGGAGYYAGEPGWKQPGTGGSSWANLRHKLVVEAENHPGAHFGDGHVMIQVCTPRCRTNATCKFKDFVKGHAHCTCPDGSIVEPGRRQNPRVEEVANEEELETASSLRRASIPDSGLPDEQSDPALDTAHAKFLAQMQGELPKIERQSIVMKQRLGNGAFGEVFQAELKGTAMDQEVAVKTLPFSSNKQSQDEFLMEAQIMNKFRHYNIVSLIGINFDTMPRYIVLELMSGGDLKSFLRCSRSTKFQNNPLQMLMMDLVQISLDVAKGCEFLENHLFVHRDLAARNILLTTKARGRVAKIADFGMARDIYKTEYYRKGGRAMLPVKWMPPEALLDGYFTTKTDVWSYGVLLWEIFSLGCMPYPGRNNMEVMELIINGGRLDGPAGAPDQIYMIMLHCWKTLETDRPSFRTICCWLITLLEAPFLETMPMPDRLASWVAPTPTAETPKSNITVLTDLSIYTPSEPTKGPGGVSLNICSPYSSRQFDDPPKPPPMLEEAVAIGFKVHNFREDSNALLENIAYGLTTEEKTYKNSIVIATNPTTKLKPGTTECPVTNALRKKPPMPDPSIAHLTDYPEDRPEEILKPPQPEEETRQPIRVPPRKNPPKKKLSPTQTPLLNEEDGFEEAAQSPYERILQAELQAPRKRPTSLNISETVGTPCISLISEPDQSQEEAKKTSPAIQNAENSLPVLAKKGADAQPTIPSNINSAEPQNPCELNTQTPSTSTPKATPAQPTPLADWLASQDLPQEQRVIKAPPRKFPPKKILKTPSIDPDDLEPYFDENYDGPIRVRLHFPAIPKPPASCPNPDQPTKFCEAKVAARGVTEPPARPPKPGAMKSACLAYIVDHVEDEGVAEQREEGGGEPIPEDPSRSEGETTVDYGALIIKGSAGVVIAISLSLILLVVGNMIYTSLTPELPASNFPPNRIQNRLVNSEASQTQATASRDSTRIMRFPKPLCRCFSSTASDDGASEYEQELVEYELPNRSNVSPDAGRPFIQEPRAQYPMAHRIIEYANFFVKDIVKVVNAPYYWGNMDRFQAEALLEGKPEGTFLLRDSAQTAYLYSVSFRRYQRTLHARIEQENHRFGFDIHDTGVFSSNTITGLIENYGDPARCLFFEPLLTRPLKRDFMVSLQELARASIAGKYSYDEVATLMLPTKLKNYVRAIHYMHPIRTTLHE</sequence>
<evidence type="ECO:0000256" key="5">
    <source>
        <dbReference type="ARBA" id="ARBA00022692"/>
    </source>
</evidence>
<organism evidence="27 28">
    <name type="scientific">Mesorhabditis spiculigera</name>
    <dbReference type="NCBI Taxonomy" id="96644"/>
    <lineage>
        <taxon>Eukaryota</taxon>
        <taxon>Metazoa</taxon>
        <taxon>Ecdysozoa</taxon>
        <taxon>Nematoda</taxon>
        <taxon>Chromadorea</taxon>
        <taxon>Rhabditida</taxon>
        <taxon>Rhabditina</taxon>
        <taxon>Rhabditomorpha</taxon>
        <taxon>Rhabditoidea</taxon>
        <taxon>Rhabditidae</taxon>
        <taxon>Mesorhabditinae</taxon>
        <taxon>Mesorhabditis</taxon>
    </lineage>
</organism>
<reference evidence="27" key="1">
    <citation type="submission" date="2023-06" db="EMBL/GenBank/DDBJ databases">
        <authorList>
            <person name="Delattre M."/>
        </authorList>
    </citation>
    <scope>NUCLEOTIDE SEQUENCE</scope>
    <source>
        <strain evidence="27">AF72</strain>
    </source>
</reference>
<dbReference type="GO" id="GO:0009968">
    <property type="term" value="P:negative regulation of signal transduction"/>
    <property type="evidence" value="ECO:0007669"/>
    <property type="project" value="UniProtKB-KW"/>
</dbReference>
<dbReference type="GO" id="GO:0007169">
    <property type="term" value="P:cell surface receptor protein tyrosine kinase signaling pathway"/>
    <property type="evidence" value="ECO:0007669"/>
    <property type="project" value="InterPro"/>
</dbReference>
<evidence type="ECO:0000256" key="22">
    <source>
        <dbReference type="RuleBase" id="RU000312"/>
    </source>
</evidence>
<dbReference type="InterPro" id="IPR002011">
    <property type="entry name" value="Tyr_kinase_rcpt_2_CS"/>
</dbReference>
<evidence type="ECO:0000256" key="9">
    <source>
        <dbReference type="ARBA" id="ARBA00022777"/>
    </source>
</evidence>
<dbReference type="PROSITE" id="PS50001">
    <property type="entry name" value="SH2"/>
    <property type="match status" value="1"/>
</dbReference>
<keyword evidence="16 22" id="KW-0675">Receptor</keyword>
<dbReference type="Pfam" id="PF00017">
    <property type="entry name" value="SH2"/>
    <property type="match status" value="1"/>
</dbReference>
<evidence type="ECO:0000256" key="15">
    <source>
        <dbReference type="ARBA" id="ARBA00023157"/>
    </source>
</evidence>
<keyword evidence="17" id="KW-0325">Glycoprotein</keyword>
<comment type="catalytic activity">
    <reaction evidence="18 22">
        <text>L-tyrosyl-[protein] + ATP = O-phospho-L-tyrosyl-[protein] + ADP + H(+)</text>
        <dbReference type="Rhea" id="RHEA:10596"/>
        <dbReference type="Rhea" id="RHEA-COMP:10136"/>
        <dbReference type="Rhea" id="RHEA-COMP:20101"/>
        <dbReference type="ChEBI" id="CHEBI:15378"/>
        <dbReference type="ChEBI" id="CHEBI:30616"/>
        <dbReference type="ChEBI" id="CHEBI:46858"/>
        <dbReference type="ChEBI" id="CHEBI:61978"/>
        <dbReference type="ChEBI" id="CHEBI:456216"/>
        <dbReference type="EC" id="2.7.10.1"/>
    </reaction>
</comment>
<dbReference type="Proteomes" id="UP001177023">
    <property type="component" value="Unassembled WGS sequence"/>
</dbReference>
<evidence type="ECO:0000256" key="20">
    <source>
        <dbReference type="PROSITE-ProRule" id="PRU00191"/>
    </source>
</evidence>
<feature type="compositionally biased region" description="Polar residues" evidence="23">
    <location>
        <begin position="993"/>
        <end position="1010"/>
    </location>
</feature>
<dbReference type="SUPFAM" id="SSF56112">
    <property type="entry name" value="Protein kinase-like (PK-like)"/>
    <property type="match status" value="1"/>
</dbReference>
<keyword evidence="15" id="KW-1015">Disulfide bond</keyword>
<keyword evidence="5 22" id="KW-0812">Transmembrane</keyword>
<dbReference type="Pfam" id="PF07714">
    <property type="entry name" value="PK_Tyr_Ser-Thr"/>
    <property type="match status" value="1"/>
</dbReference>
<dbReference type="PROSITE" id="PS50011">
    <property type="entry name" value="PROTEIN_KINASE_DOM"/>
    <property type="match status" value="1"/>
</dbReference>
<dbReference type="InterPro" id="IPR017441">
    <property type="entry name" value="Protein_kinase_ATP_BS"/>
</dbReference>
<dbReference type="InterPro" id="IPR036036">
    <property type="entry name" value="SOCS_box-like_dom_sf"/>
</dbReference>
<feature type="region of interest" description="Disordered" evidence="23">
    <location>
        <begin position="373"/>
        <end position="417"/>
    </location>
</feature>
<dbReference type="GO" id="GO:0035556">
    <property type="term" value="P:intracellular signal transduction"/>
    <property type="evidence" value="ECO:0007669"/>
    <property type="project" value="InterPro"/>
</dbReference>
<dbReference type="PANTHER" id="PTHR24416">
    <property type="entry name" value="TYROSINE-PROTEIN KINASE RECEPTOR"/>
    <property type="match status" value="1"/>
</dbReference>
<evidence type="ECO:0000256" key="6">
    <source>
        <dbReference type="ARBA" id="ARBA00022700"/>
    </source>
</evidence>
<dbReference type="InterPro" id="IPR011009">
    <property type="entry name" value="Kinase-like_dom_sf"/>
</dbReference>
<feature type="compositionally biased region" description="Basic and acidic residues" evidence="23">
    <location>
        <begin position="378"/>
        <end position="388"/>
    </location>
</feature>
<dbReference type="GO" id="GO:0005886">
    <property type="term" value="C:plasma membrane"/>
    <property type="evidence" value="ECO:0007669"/>
    <property type="project" value="UniProtKB-SubCell"/>
</dbReference>
<comment type="catalytic activity">
    <reaction evidence="19">
        <text>L-tyrosyl-[protein] + ATP = O-phospho-L-tyrosyl-[protein] + ADP + H(+)</text>
        <dbReference type="Rhea" id="RHEA:10596"/>
        <dbReference type="Rhea" id="RHEA-COMP:10136"/>
        <dbReference type="Rhea" id="RHEA-COMP:20101"/>
        <dbReference type="ChEBI" id="CHEBI:15378"/>
        <dbReference type="ChEBI" id="CHEBI:30616"/>
        <dbReference type="ChEBI" id="CHEBI:46858"/>
        <dbReference type="ChEBI" id="CHEBI:61978"/>
        <dbReference type="ChEBI" id="CHEBI:456216"/>
        <dbReference type="EC" id="2.7.10.2"/>
    </reaction>
</comment>
<accession>A0AA36D794</accession>
<evidence type="ECO:0000256" key="12">
    <source>
        <dbReference type="ARBA" id="ARBA00022989"/>
    </source>
</evidence>
<evidence type="ECO:0000256" key="23">
    <source>
        <dbReference type="SAM" id="MobiDB-lite"/>
    </source>
</evidence>
<comment type="subcellular location">
    <subcellularLocation>
        <location evidence="1">Cell membrane</location>
        <topology evidence="1">Single-pass type I membrane protein</topology>
    </subcellularLocation>
</comment>
<evidence type="ECO:0000256" key="7">
    <source>
        <dbReference type="ARBA" id="ARBA00022729"/>
    </source>
</evidence>
<keyword evidence="28" id="KW-1185">Reference proteome</keyword>
<feature type="domain" description="SOCS box" evidence="26">
    <location>
        <begin position="1410"/>
        <end position="1459"/>
    </location>
</feature>
<feature type="region of interest" description="Disordered" evidence="23">
    <location>
        <begin position="839"/>
        <end position="920"/>
    </location>
</feature>
<keyword evidence="8 21" id="KW-0547">Nucleotide-binding</keyword>
<dbReference type="Gene3D" id="3.30.505.10">
    <property type="entry name" value="SH2 domain"/>
    <property type="match status" value="1"/>
</dbReference>
<protein>
    <recommendedName>
        <fullName evidence="22">Tyrosine-protein kinase receptor</fullName>
        <ecNumber evidence="22">2.7.10.1</ecNumber>
    </recommendedName>
</protein>
<evidence type="ECO:0000256" key="17">
    <source>
        <dbReference type="ARBA" id="ARBA00023180"/>
    </source>
</evidence>
<gene>
    <name evidence="27" type="ORF">MSPICULIGERA_LOCUS20292</name>
</gene>
<keyword evidence="9" id="KW-0418">Kinase</keyword>
<keyword evidence="20" id="KW-0727">SH2 domain</keyword>
<dbReference type="Pfam" id="PF12810">
    <property type="entry name" value="ALK_LTK_GRD"/>
    <property type="match status" value="1"/>
</dbReference>
<dbReference type="EMBL" id="CATQJA010002664">
    <property type="protein sequence ID" value="CAJ0582150.1"/>
    <property type="molecule type" value="Genomic_DNA"/>
</dbReference>
<evidence type="ECO:0000256" key="16">
    <source>
        <dbReference type="ARBA" id="ARBA00023170"/>
    </source>
</evidence>
<evidence type="ECO:0000259" key="25">
    <source>
        <dbReference type="PROSITE" id="PS50011"/>
    </source>
</evidence>
<evidence type="ECO:0000256" key="14">
    <source>
        <dbReference type="ARBA" id="ARBA00023137"/>
    </source>
</evidence>
<dbReference type="InterPro" id="IPR036860">
    <property type="entry name" value="SH2_dom_sf"/>
</dbReference>
<dbReference type="PROSITE" id="PS00239">
    <property type="entry name" value="RECEPTOR_TYR_KIN_II"/>
    <property type="match status" value="1"/>
</dbReference>
<evidence type="ECO:0000256" key="4">
    <source>
        <dbReference type="ARBA" id="ARBA00022679"/>
    </source>
</evidence>
<evidence type="ECO:0000259" key="24">
    <source>
        <dbReference type="PROSITE" id="PS50001"/>
    </source>
</evidence>
<dbReference type="PROSITE" id="PS00107">
    <property type="entry name" value="PROTEIN_KINASE_ATP"/>
    <property type="match status" value="1"/>
</dbReference>
<dbReference type="PRINTS" id="PR00109">
    <property type="entry name" value="TYRKINASE"/>
</dbReference>
<keyword evidence="6" id="KW-0734">Signal transduction inhibitor</keyword>
<proteinExistence type="inferred from homology"/>
<feature type="region of interest" description="Disordered" evidence="23">
    <location>
        <begin position="958"/>
        <end position="1030"/>
    </location>
</feature>
<evidence type="ECO:0000256" key="1">
    <source>
        <dbReference type="ARBA" id="ARBA00004251"/>
    </source>
</evidence>
<dbReference type="PANTHER" id="PTHR24416:SF604">
    <property type="entry name" value="RECEPTOR PROTEIN-TYROSINE KINASE"/>
    <property type="match status" value="1"/>
</dbReference>
<keyword evidence="7" id="KW-0732">Signal</keyword>
<dbReference type="InterPro" id="IPR001496">
    <property type="entry name" value="SOCS_box"/>
</dbReference>
<evidence type="ECO:0000256" key="3">
    <source>
        <dbReference type="ARBA" id="ARBA00022604"/>
    </source>
</evidence>
<dbReference type="InterPro" id="IPR008266">
    <property type="entry name" value="Tyr_kinase_AS"/>
</dbReference>
<feature type="compositionally biased region" description="Basic and acidic residues" evidence="23">
    <location>
        <begin position="866"/>
        <end position="876"/>
    </location>
</feature>
<feature type="binding site" evidence="21">
    <location>
        <position position="474"/>
    </location>
    <ligand>
        <name>ATP</name>
        <dbReference type="ChEBI" id="CHEBI:30616"/>
    </ligand>
</feature>
<feature type="compositionally biased region" description="Basic residues" evidence="23">
    <location>
        <begin position="892"/>
        <end position="902"/>
    </location>
</feature>
<dbReference type="GO" id="GO:0004714">
    <property type="term" value="F:transmembrane receptor protein tyrosine kinase activity"/>
    <property type="evidence" value="ECO:0007669"/>
    <property type="project" value="UniProtKB-EC"/>
</dbReference>
<dbReference type="SUPFAM" id="SSF158235">
    <property type="entry name" value="SOCS box-like"/>
    <property type="match status" value="1"/>
</dbReference>
<evidence type="ECO:0000313" key="28">
    <source>
        <dbReference type="Proteomes" id="UP001177023"/>
    </source>
</evidence>
<dbReference type="InterPro" id="IPR001245">
    <property type="entry name" value="Ser-Thr/Tyr_kinase_cat_dom"/>
</dbReference>
<evidence type="ECO:0000259" key="26">
    <source>
        <dbReference type="PROSITE" id="PS50225"/>
    </source>
</evidence>
<dbReference type="InterPro" id="IPR020635">
    <property type="entry name" value="Tyr_kinase_cat_dom"/>
</dbReference>
<dbReference type="InterPro" id="IPR000980">
    <property type="entry name" value="SH2"/>
</dbReference>
<evidence type="ECO:0000313" key="27">
    <source>
        <dbReference type="EMBL" id="CAJ0582150.1"/>
    </source>
</evidence>
<keyword evidence="2" id="KW-1003">Cell membrane</keyword>
<dbReference type="InterPro" id="IPR055163">
    <property type="entry name" value="ALK/LTK-like_GRD"/>
</dbReference>
<feature type="non-terminal residue" evidence="27">
    <location>
        <position position="1468"/>
    </location>
</feature>
<dbReference type="GO" id="GO:0045664">
    <property type="term" value="P:regulation of neuron differentiation"/>
    <property type="evidence" value="ECO:0007669"/>
    <property type="project" value="TreeGrafter"/>
</dbReference>
<dbReference type="PROSITE" id="PS00109">
    <property type="entry name" value="PROTEIN_KINASE_TYR"/>
    <property type="match status" value="1"/>
</dbReference>
<feature type="region of interest" description="Disordered" evidence="23">
    <location>
        <begin position="1145"/>
        <end position="1166"/>
    </location>
</feature>
<evidence type="ECO:0000256" key="21">
    <source>
        <dbReference type="PROSITE-ProRule" id="PRU10141"/>
    </source>
</evidence>
<comment type="similarity">
    <text evidence="22">Belongs to the protein kinase superfamily. Tyr protein kinase family. Insulin receptor subfamily.</text>
</comment>
<keyword evidence="14" id="KW-0829">Tyrosine-protein kinase</keyword>
<keyword evidence="22" id="KW-0597">Phosphoprotein</keyword>
<keyword evidence="3" id="KW-0341">Growth regulation</keyword>
<dbReference type="InterPro" id="IPR000719">
    <property type="entry name" value="Prot_kinase_dom"/>
</dbReference>